<dbReference type="EMBL" id="JAAMPI010000346">
    <property type="protein sequence ID" value="KAF4632451.1"/>
    <property type="molecule type" value="Genomic_DNA"/>
</dbReference>
<organism evidence="1 2">
    <name type="scientific">Cudoniella acicularis</name>
    <dbReference type="NCBI Taxonomy" id="354080"/>
    <lineage>
        <taxon>Eukaryota</taxon>
        <taxon>Fungi</taxon>
        <taxon>Dikarya</taxon>
        <taxon>Ascomycota</taxon>
        <taxon>Pezizomycotina</taxon>
        <taxon>Leotiomycetes</taxon>
        <taxon>Helotiales</taxon>
        <taxon>Tricladiaceae</taxon>
        <taxon>Cudoniella</taxon>
    </lineage>
</organism>
<dbReference type="Proteomes" id="UP000566819">
    <property type="component" value="Unassembled WGS sequence"/>
</dbReference>
<protein>
    <submittedName>
        <fullName evidence="1">Uncharacterized protein</fullName>
    </submittedName>
</protein>
<proteinExistence type="predicted"/>
<name>A0A8H4RP80_9HELO</name>
<comment type="caution">
    <text evidence="1">The sequence shown here is derived from an EMBL/GenBank/DDBJ whole genome shotgun (WGS) entry which is preliminary data.</text>
</comment>
<reference evidence="1 2" key="1">
    <citation type="submission" date="2020-03" db="EMBL/GenBank/DDBJ databases">
        <title>Draft Genome Sequence of Cudoniella acicularis.</title>
        <authorList>
            <person name="Buettner E."/>
            <person name="Kellner H."/>
        </authorList>
    </citation>
    <scope>NUCLEOTIDE SEQUENCE [LARGE SCALE GENOMIC DNA]</scope>
    <source>
        <strain evidence="1 2">DSM 108380</strain>
    </source>
</reference>
<evidence type="ECO:0000313" key="1">
    <source>
        <dbReference type="EMBL" id="KAF4632451.1"/>
    </source>
</evidence>
<keyword evidence="2" id="KW-1185">Reference proteome</keyword>
<gene>
    <name evidence="1" type="ORF">G7Y89_g5668</name>
</gene>
<sequence>MIGLAPARKVDVHDDVDTVASTRLLGIECDGELWPRRACPTNRDALREALFIKRWLWLQLLSHAVKRCVDEELQGLRNQNEPSALCCEDATLGSAQNGIDIFHESATAIPRANATTSALNCRYRCLRCQDDAFSSLSSFQPPPARNLEGGIYWTSAAEILPLHLSVGFSGEVAAVSSSSGPIALQSRRARCQDVRAICARPEQELFSCFLWQAGHWQIRRAIFADEEALRCIQETDRSLGVIMDEISLADVLLPSQYGGGHLGGRKRLTILSWLGDWGRRGIGVRVGVQKESQVSSIQLRLELYYWSFTTSKSSGASPRPRTANCSAAEGMPAEYQIQGTLAADLPCLYWSRFTKESSRARRMLGGLISTKKTSLQACDWLLFSKIQDLWIIQVDCGRHAEGGKYAPKSDAMETHQGYQDQVPRAKTAVDV</sequence>
<accession>A0A8H4RP80</accession>
<dbReference type="AlphaFoldDB" id="A0A8H4RP80"/>
<evidence type="ECO:0000313" key="2">
    <source>
        <dbReference type="Proteomes" id="UP000566819"/>
    </source>
</evidence>